<keyword evidence="3" id="KW-1185">Reference proteome</keyword>
<dbReference type="InterPro" id="IPR023186">
    <property type="entry name" value="IUNH"/>
</dbReference>
<dbReference type="Proteomes" id="UP000812844">
    <property type="component" value="Unassembled WGS sequence"/>
</dbReference>
<dbReference type="PANTHER" id="PTHR12304">
    <property type="entry name" value="INOSINE-URIDINE PREFERRING NUCLEOSIDE HYDROLASE"/>
    <property type="match status" value="1"/>
</dbReference>
<feature type="domain" description="Inosine/uridine-preferring nucleoside hydrolase" evidence="1">
    <location>
        <begin position="11"/>
        <end position="310"/>
    </location>
</feature>
<dbReference type="CDD" id="cd02650">
    <property type="entry name" value="nuc_hydro_CaPnhB"/>
    <property type="match status" value="1"/>
</dbReference>
<organism evidence="2 3">
    <name type="scientific">Bifidobacterium phasiani</name>
    <dbReference type="NCBI Taxonomy" id="2834431"/>
    <lineage>
        <taxon>Bacteria</taxon>
        <taxon>Bacillati</taxon>
        <taxon>Actinomycetota</taxon>
        <taxon>Actinomycetes</taxon>
        <taxon>Bifidobacteriales</taxon>
        <taxon>Bifidobacteriaceae</taxon>
        <taxon>Bifidobacterium</taxon>
    </lineage>
</organism>
<evidence type="ECO:0000313" key="3">
    <source>
        <dbReference type="Proteomes" id="UP000812844"/>
    </source>
</evidence>
<comment type="caution">
    <text evidence="2">The sequence shown here is derived from an EMBL/GenBank/DDBJ whole genome shotgun (WGS) entry which is preliminary data.</text>
</comment>
<dbReference type="EMBL" id="JAHBBD010000006">
    <property type="protein sequence ID" value="MBW3082586.1"/>
    <property type="molecule type" value="Genomic_DNA"/>
</dbReference>
<accession>A0ABS6W7V6</accession>
<name>A0ABS6W7V6_9BIFI</name>
<evidence type="ECO:0000259" key="1">
    <source>
        <dbReference type="Pfam" id="PF01156"/>
    </source>
</evidence>
<protein>
    <submittedName>
        <fullName evidence="2">Nucleoside hydrolase</fullName>
    </submittedName>
</protein>
<dbReference type="InterPro" id="IPR001910">
    <property type="entry name" value="Inosine/uridine_hydrolase_dom"/>
</dbReference>
<gene>
    <name evidence="2" type="ORF">KIH73_04185</name>
</gene>
<dbReference type="Pfam" id="PF01156">
    <property type="entry name" value="IU_nuc_hydro"/>
    <property type="match status" value="1"/>
</dbReference>
<dbReference type="PANTHER" id="PTHR12304:SF4">
    <property type="entry name" value="URIDINE NUCLEOSIDASE"/>
    <property type="match status" value="1"/>
</dbReference>
<keyword evidence="2" id="KW-0378">Hydrolase</keyword>
<dbReference type="RefSeq" id="WP_219080904.1">
    <property type="nucleotide sequence ID" value="NZ_JAHBBD010000006.1"/>
</dbReference>
<reference evidence="2 3" key="1">
    <citation type="submission" date="2021-05" db="EMBL/GenBank/DDBJ databases">
        <title>Phylogenetic classification of ten novel species belonging to the genus Bifidobacterium comprising B. colchicus sp. nov., B. abeli sp. nov., B. bicoloris sp. nov., B. guerezis sp. nov., B. rosaliae sp. nov., B. santillanensis sp. nov., B. argentati sp. nov., B. amazzoni sp. nov., B. pluviali sp. nov., and B. pinnaculum sp. nov.</title>
        <authorList>
            <person name="Lugli G.A."/>
            <person name="Ruiz Garcia L."/>
            <person name="Margolles A."/>
            <person name="Ventura M."/>
        </authorList>
    </citation>
    <scope>NUCLEOTIDE SEQUENCE [LARGE SCALE GENOMIC DNA]</scope>
    <source>
        <strain evidence="2 3">6T3</strain>
    </source>
</reference>
<dbReference type="GO" id="GO:0016787">
    <property type="term" value="F:hydrolase activity"/>
    <property type="evidence" value="ECO:0007669"/>
    <property type="project" value="UniProtKB-KW"/>
</dbReference>
<evidence type="ECO:0000313" key="2">
    <source>
        <dbReference type="EMBL" id="MBW3082586.1"/>
    </source>
</evidence>
<sequence>MTEQAISPRHVYFDCDLGVDDSLALCYLLASPAVDLVGVGTVSGNTSAEQAARNVLDLLAIAGRDDIPVAVGEHDYRTSQYVCGVQHIHGDNGIGNVELPRSAREPDPRGAVELLIELSHRFDGDLHILAVGPLTNLAAVLDADPTLPSRVASVTIMGGAVREPGNVSPVAEANIGHDPEAARIALSAGWDVTLVPLDVTMTNTFEERHRRRLLDSANPTAQAVGRIMDFYFDFHVPEYGRRCSALHDPLAAAICAGGVVPTVAPAVPVSVDTTHGIGRGQTVCDLRGQRNGWHDVDGEHVRVVFEVDRPVADHLVDVIDGLRG</sequence>
<proteinExistence type="predicted"/>